<keyword evidence="2" id="KW-1185">Reference proteome</keyword>
<organism evidence="1 2">
    <name type="scientific">Thermotomaculum hydrothermale</name>
    <dbReference type="NCBI Taxonomy" id="981385"/>
    <lineage>
        <taxon>Bacteria</taxon>
        <taxon>Pseudomonadati</taxon>
        <taxon>Acidobacteriota</taxon>
        <taxon>Holophagae</taxon>
        <taxon>Thermotomaculales</taxon>
        <taxon>Thermotomaculaceae</taxon>
        <taxon>Thermotomaculum</taxon>
    </lineage>
</organism>
<evidence type="ECO:0008006" key="3">
    <source>
        <dbReference type="Google" id="ProtNLM"/>
    </source>
</evidence>
<protein>
    <recommendedName>
        <fullName evidence="3">TonB-dependent receptor</fullName>
    </recommendedName>
</protein>
<evidence type="ECO:0000313" key="2">
    <source>
        <dbReference type="Proteomes" id="UP000595564"/>
    </source>
</evidence>
<gene>
    <name evidence="1" type="ORF">TTHT_1518</name>
</gene>
<reference evidence="1 2" key="1">
    <citation type="journal article" date="2012" name="Extremophiles">
        <title>Thermotomaculum hydrothermale gen. nov., sp. nov., a novel heterotrophic thermophile within the phylum Acidobacteria from a deep-sea hydrothermal vent chimney in the Southern Okinawa Trough.</title>
        <authorList>
            <person name="Izumi H."/>
            <person name="Nunoura T."/>
            <person name="Miyazaki M."/>
            <person name="Mino S."/>
            <person name="Toki T."/>
            <person name="Takai K."/>
            <person name="Sako Y."/>
            <person name="Sawabe T."/>
            <person name="Nakagawa S."/>
        </authorList>
    </citation>
    <scope>NUCLEOTIDE SEQUENCE [LARGE SCALE GENOMIC DNA]</scope>
    <source>
        <strain evidence="1 2">AC55</strain>
    </source>
</reference>
<proteinExistence type="predicted"/>
<evidence type="ECO:0000313" key="1">
    <source>
        <dbReference type="EMBL" id="BBB33021.1"/>
    </source>
</evidence>
<sequence>MPFENVEINLTTSISNAKAHFDPITSWDGPIDSIEHLDFEGYSEIDQYSDLDFEILQFKAEFYYYITKDLSILAEIDYNKATDDQPYVYGDQDGKWVYGRLGFRLFF</sequence>
<dbReference type="KEGG" id="thyd:TTHT_1518"/>
<accession>A0A7R6PPQ6</accession>
<dbReference type="EMBL" id="AP017470">
    <property type="protein sequence ID" value="BBB33021.1"/>
    <property type="molecule type" value="Genomic_DNA"/>
</dbReference>
<dbReference type="RefSeq" id="WP_201327320.1">
    <property type="nucleotide sequence ID" value="NZ_AP017470.1"/>
</dbReference>
<dbReference type="Proteomes" id="UP000595564">
    <property type="component" value="Chromosome"/>
</dbReference>
<name>A0A7R6PPQ6_9BACT</name>
<dbReference type="AlphaFoldDB" id="A0A7R6PPQ6"/>